<reference evidence="2 3" key="1">
    <citation type="journal article" date="2013" name="BMC Genomics">
        <title>The miniature genome of a carnivorous plant Genlisea aurea contains a low number of genes and short non-coding sequences.</title>
        <authorList>
            <person name="Leushkin E.V."/>
            <person name="Sutormin R.A."/>
            <person name="Nabieva E.R."/>
            <person name="Penin A.A."/>
            <person name="Kondrashov A.S."/>
            <person name="Logacheva M.D."/>
        </authorList>
    </citation>
    <scope>NUCLEOTIDE SEQUENCE [LARGE SCALE GENOMIC DNA]</scope>
</reference>
<dbReference type="SUPFAM" id="SSF53335">
    <property type="entry name" value="S-adenosyl-L-methionine-dependent methyltransferases"/>
    <property type="match status" value="1"/>
</dbReference>
<dbReference type="EMBL" id="AUSU01005869">
    <property type="protein sequence ID" value="EPS62816.1"/>
    <property type="molecule type" value="Genomic_DNA"/>
</dbReference>
<sequence length="242" mass="27676">MDIALFSPSSLFGDSDGDSSVDGESNAKQDDFVERKHRFPSMELIIREFSFHELNANLLWPGTFAFAEWLVQHRAWIEGKKVLELGSGTGALAIFLRKYLQLDITTSDYDDVEIQNNIAYNCRINEVNPVIPHIRHSWGDAFPISDPKWNLIIASDILLYVKQYGNLIKSLSFLLKSYQPETKGHFAEDQNGNNIIVSLVTAAFLMSWRRRIGREEESIFFDGCEEAGLKVRHLGCRVYRIE</sequence>
<evidence type="ECO:0000313" key="3">
    <source>
        <dbReference type="Proteomes" id="UP000015453"/>
    </source>
</evidence>
<dbReference type="AlphaFoldDB" id="S8CE72"/>
<evidence type="ECO:0000256" key="1">
    <source>
        <dbReference type="SAM" id="MobiDB-lite"/>
    </source>
</evidence>
<dbReference type="PANTHER" id="PTHR14614:SF97">
    <property type="entry name" value="S-ADENOSYL-L-METHIONINE-DEPENDENT METHYLTRANSFERASES SUPERFAMILY PROTEIN"/>
    <property type="match status" value="1"/>
</dbReference>
<comment type="caution">
    <text evidence="2">The sequence shown here is derived from an EMBL/GenBank/DDBJ whole genome shotgun (WGS) entry which is preliminary data.</text>
</comment>
<dbReference type="Gene3D" id="3.40.50.150">
    <property type="entry name" value="Vaccinia Virus protein VP39"/>
    <property type="match status" value="1"/>
</dbReference>
<accession>S8CE72</accession>
<name>S8CE72_9LAMI</name>
<dbReference type="PANTHER" id="PTHR14614">
    <property type="entry name" value="HEPATOCELLULAR CARCINOMA-ASSOCIATED ANTIGEN"/>
    <property type="match status" value="1"/>
</dbReference>
<protein>
    <submittedName>
        <fullName evidence="2">Uncharacterized protein</fullName>
    </submittedName>
</protein>
<evidence type="ECO:0000313" key="2">
    <source>
        <dbReference type="EMBL" id="EPS62816.1"/>
    </source>
</evidence>
<dbReference type="InterPro" id="IPR019410">
    <property type="entry name" value="Methyltransf_16"/>
</dbReference>
<organism evidence="2 3">
    <name type="scientific">Genlisea aurea</name>
    <dbReference type="NCBI Taxonomy" id="192259"/>
    <lineage>
        <taxon>Eukaryota</taxon>
        <taxon>Viridiplantae</taxon>
        <taxon>Streptophyta</taxon>
        <taxon>Embryophyta</taxon>
        <taxon>Tracheophyta</taxon>
        <taxon>Spermatophyta</taxon>
        <taxon>Magnoliopsida</taxon>
        <taxon>eudicotyledons</taxon>
        <taxon>Gunneridae</taxon>
        <taxon>Pentapetalae</taxon>
        <taxon>asterids</taxon>
        <taxon>lamiids</taxon>
        <taxon>Lamiales</taxon>
        <taxon>Lentibulariaceae</taxon>
        <taxon>Genlisea</taxon>
    </lineage>
</organism>
<feature type="region of interest" description="Disordered" evidence="1">
    <location>
        <begin position="1"/>
        <end position="27"/>
    </location>
</feature>
<gene>
    <name evidence="2" type="ORF">M569_11970</name>
</gene>
<keyword evidence="3" id="KW-1185">Reference proteome</keyword>
<dbReference type="CDD" id="cd02440">
    <property type="entry name" value="AdoMet_MTases"/>
    <property type="match status" value="1"/>
</dbReference>
<dbReference type="OrthoDB" id="413520at2759"/>
<dbReference type="Pfam" id="PF10294">
    <property type="entry name" value="Methyltransf_16"/>
    <property type="match status" value="1"/>
</dbReference>
<dbReference type="InterPro" id="IPR029063">
    <property type="entry name" value="SAM-dependent_MTases_sf"/>
</dbReference>
<dbReference type="Proteomes" id="UP000015453">
    <property type="component" value="Unassembled WGS sequence"/>
</dbReference>
<feature type="non-terminal residue" evidence="2">
    <location>
        <position position="242"/>
    </location>
</feature>
<proteinExistence type="predicted"/>